<evidence type="ECO:0000313" key="6">
    <source>
        <dbReference type="EMBL" id="CEK52305.1"/>
    </source>
</evidence>
<protein>
    <recommendedName>
        <fullName evidence="5">60S ribosomal protein L36</fullName>
    </recommendedName>
</protein>
<evidence type="ECO:0000256" key="1">
    <source>
        <dbReference type="ARBA" id="ARBA00006509"/>
    </source>
</evidence>
<accession>A0A0B6YA24</accession>
<dbReference type="AlphaFoldDB" id="A0A0B6YA24"/>
<dbReference type="Pfam" id="PF01158">
    <property type="entry name" value="Ribosomal_L36e"/>
    <property type="match status" value="1"/>
</dbReference>
<dbReference type="GO" id="GO:0003735">
    <property type="term" value="F:structural constituent of ribosome"/>
    <property type="evidence" value="ECO:0007669"/>
    <property type="project" value="InterPro"/>
</dbReference>
<dbReference type="FunFam" id="1.10.10.1760:FF:000001">
    <property type="entry name" value="60S ribosomal protein L36"/>
    <property type="match status" value="1"/>
</dbReference>
<proteinExistence type="inferred from homology"/>
<dbReference type="GO" id="GO:1990904">
    <property type="term" value="C:ribonucleoprotein complex"/>
    <property type="evidence" value="ECO:0007669"/>
    <property type="project" value="UniProtKB-KW"/>
</dbReference>
<dbReference type="GO" id="GO:0006412">
    <property type="term" value="P:translation"/>
    <property type="evidence" value="ECO:0007669"/>
    <property type="project" value="InterPro"/>
</dbReference>
<comment type="subunit">
    <text evidence="2">Component of the large ribosomal subunit.</text>
</comment>
<evidence type="ECO:0000256" key="4">
    <source>
        <dbReference type="ARBA" id="ARBA00023274"/>
    </source>
</evidence>
<keyword evidence="4 5" id="KW-0687">Ribonucleoprotein</keyword>
<dbReference type="PANTHER" id="PTHR10114">
    <property type="entry name" value="60S RIBOSOMAL PROTEIN L36"/>
    <property type="match status" value="1"/>
</dbReference>
<evidence type="ECO:0000256" key="2">
    <source>
        <dbReference type="ARBA" id="ARBA00011133"/>
    </source>
</evidence>
<evidence type="ECO:0000256" key="3">
    <source>
        <dbReference type="ARBA" id="ARBA00022980"/>
    </source>
</evidence>
<keyword evidence="3 5" id="KW-0689">Ribosomal protein</keyword>
<sequence>MSASVEGVAIGLNKGLRVTKTTRAMRQSRRRGVCGKKTKIAREIAREISGFTPYEKRMMELLRVSRDKKAFKYIKHRIGTHLRAKKKRDEIQNLMNLMRKQHK</sequence>
<name>A0A0B6YA24_9EUPU</name>
<comment type="similarity">
    <text evidence="1 5">Belongs to the eukaryotic ribosomal protein eL36 family.</text>
</comment>
<dbReference type="InterPro" id="IPR000509">
    <property type="entry name" value="Ribosomal_eL36"/>
</dbReference>
<evidence type="ECO:0000256" key="5">
    <source>
        <dbReference type="RuleBase" id="RU000665"/>
    </source>
</evidence>
<gene>
    <name evidence="6" type="primary">ORF16256</name>
</gene>
<dbReference type="PROSITE" id="PS01190">
    <property type="entry name" value="RIBOSOMAL_L36E"/>
    <property type="match status" value="1"/>
</dbReference>
<dbReference type="InterPro" id="IPR038097">
    <property type="entry name" value="Ribosomal_eL36_sf"/>
</dbReference>
<dbReference type="EMBL" id="HACG01005440">
    <property type="protein sequence ID" value="CEK52305.1"/>
    <property type="molecule type" value="Transcribed_RNA"/>
</dbReference>
<organism evidence="6">
    <name type="scientific">Arion vulgaris</name>
    <dbReference type="NCBI Taxonomy" id="1028688"/>
    <lineage>
        <taxon>Eukaryota</taxon>
        <taxon>Metazoa</taxon>
        <taxon>Spiralia</taxon>
        <taxon>Lophotrochozoa</taxon>
        <taxon>Mollusca</taxon>
        <taxon>Gastropoda</taxon>
        <taxon>Heterobranchia</taxon>
        <taxon>Euthyneura</taxon>
        <taxon>Panpulmonata</taxon>
        <taxon>Eupulmonata</taxon>
        <taxon>Stylommatophora</taxon>
        <taxon>Helicina</taxon>
        <taxon>Arionoidea</taxon>
        <taxon>Arionidae</taxon>
        <taxon>Arion</taxon>
    </lineage>
</organism>
<dbReference type="Gene3D" id="1.10.10.1760">
    <property type="entry name" value="60S ribosomal protein L36"/>
    <property type="match status" value="1"/>
</dbReference>
<dbReference type="GO" id="GO:0005840">
    <property type="term" value="C:ribosome"/>
    <property type="evidence" value="ECO:0007669"/>
    <property type="project" value="UniProtKB-KW"/>
</dbReference>
<reference evidence="6" key="1">
    <citation type="submission" date="2014-12" db="EMBL/GenBank/DDBJ databases">
        <title>Insight into the proteome of Arion vulgaris.</title>
        <authorList>
            <person name="Aradska J."/>
            <person name="Bulat T."/>
            <person name="Smidak R."/>
            <person name="Sarate P."/>
            <person name="Gangsoo J."/>
            <person name="Sialana F."/>
            <person name="Bilban M."/>
            <person name="Lubec G."/>
        </authorList>
    </citation>
    <scope>NUCLEOTIDE SEQUENCE</scope>
    <source>
        <tissue evidence="6">Skin</tissue>
    </source>
</reference>